<reference evidence="1 2" key="1">
    <citation type="submission" date="2020-06" db="EMBL/GenBank/DDBJ databases">
        <title>Transcriptomic and genomic resources for Thalictrum thalictroides and T. hernandezii: Facilitating candidate gene discovery in an emerging model plant lineage.</title>
        <authorList>
            <person name="Arias T."/>
            <person name="Riano-Pachon D.M."/>
            <person name="Di Stilio V.S."/>
        </authorList>
    </citation>
    <scope>NUCLEOTIDE SEQUENCE [LARGE SCALE GENOMIC DNA]</scope>
    <source>
        <strain evidence="2">cv. WT478/WT964</strain>
        <tissue evidence="1">Leaves</tissue>
    </source>
</reference>
<evidence type="ECO:0000313" key="1">
    <source>
        <dbReference type="EMBL" id="KAF5182858.1"/>
    </source>
</evidence>
<protein>
    <submittedName>
        <fullName evidence="1">Uncharacterized protein</fullName>
    </submittedName>
</protein>
<comment type="caution">
    <text evidence="1">The sequence shown here is derived from an EMBL/GenBank/DDBJ whole genome shotgun (WGS) entry which is preliminary data.</text>
</comment>
<dbReference type="EMBL" id="JABWDY010034207">
    <property type="protein sequence ID" value="KAF5182858.1"/>
    <property type="molecule type" value="Genomic_DNA"/>
</dbReference>
<dbReference type="AlphaFoldDB" id="A0A7J6VE08"/>
<evidence type="ECO:0000313" key="2">
    <source>
        <dbReference type="Proteomes" id="UP000554482"/>
    </source>
</evidence>
<accession>A0A7J6VE08</accession>
<sequence length="72" mass="8198">MEFERVVCSRADLVLWCLQLTMLTEEGFYPANRCRVIGSLLRAARLMSELLHSKPSTQDEGVKVCQCYAQMA</sequence>
<proteinExistence type="predicted"/>
<keyword evidence="2" id="KW-1185">Reference proteome</keyword>
<gene>
    <name evidence="1" type="ORF">FRX31_027552</name>
</gene>
<organism evidence="1 2">
    <name type="scientific">Thalictrum thalictroides</name>
    <name type="common">Rue-anemone</name>
    <name type="synonym">Anemone thalictroides</name>
    <dbReference type="NCBI Taxonomy" id="46969"/>
    <lineage>
        <taxon>Eukaryota</taxon>
        <taxon>Viridiplantae</taxon>
        <taxon>Streptophyta</taxon>
        <taxon>Embryophyta</taxon>
        <taxon>Tracheophyta</taxon>
        <taxon>Spermatophyta</taxon>
        <taxon>Magnoliopsida</taxon>
        <taxon>Ranunculales</taxon>
        <taxon>Ranunculaceae</taxon>
        <taxon>Thalictroideae</taxon>
        <taxon>Thalictrum</taxon>
    </lineage>
</organism>
<name>A0A7J6VE08_THATH</name>
<dbReference type="Proteomes" id="UP000554482">
    <property type="component" value="Unassembled WGS sequence"/>
</dbReference>